<evidence type="ECO:0000256" key="2">
    <source>
        <dbReference type="ARBA" id="ARBA00022679"/>
    </source>
</evidence>
<dbReference type="GO" id="GO:0032259">
    <property type="term" value="P:methylation"/>
    <property type="evidence" value="ECO:0007669"/>
    <property type="project" value="UniProtKB-KW"/>
</dbReference>
<dbReference type="RefSeq" id="WP_145254926.1">
    <property type="nucleotide sequence ID" value="NZ_CP036279.1"/>
</dbReference>
<dbReference type="InterPro" id="IPR029063">
    <property type="entry name" value="SAM-dependent_MTases_sf"/>
</dbReference>
<evidence type="ECO:0000256" key="1">
    <source>
        <dbReference type="ARBA" id="ARBA00022603"/>
    </source>
</evidence>
<keyword evidence="1 5" id="KW-0489">Methyltransferase</keyword>
<dbReference type="GO" id="GO:0102208">
    <property type="term" value="F:2-polyprenyl-6-hydroxyphenol methylase activity"/>
    <property type="evidence" value="ECO:0007669"/>
    <property type="project" value="UniProtKB-EC"/>
</dbReference>
<name>A0A518AYW0_9BACT</name>
<dbReference type="OrthoDB" id="278023at2"/>
<evidence type="ECO:0000259" key="4">
    <source>
        <dbReference type="Pfam" id="PF13649"/>
    </source>
</evidence>
<evidence type="ECO:0000313" key="6">
    <source>
        <dbReference type="Proteomes" id="UP000317093"/>
    </source>
</evidence>
<feature type="domain" description="Methyltransferase" evidence="4">
    <location>
        <begin position="47"/>
        <end position="142"/>
    </location>
</feature>
<accession>A0A518AYW0</accession>
<dbReference type="EC" id="2.1.1.222" evidence="5"/>
<dbReference type="Gene3D" id="3.40.50.150">
    <property type="entry name" value="Vaccinia Virus protein VP39"/>
    <property type="match status" value="1"/>
</dbReference>
<evidence type="ECO:0000313" key="5">
    <source>
        <dbReference type="EMBL" id="QDU59906.1"/>
    </source>
</evidence>
<dbReference type="PANTHER" id="PTHR43464">
    <property type="entry name" value="METHYLTRANSFERASE"/>
    <property type="match status" value="1"/>
</dbReference>
<gene>
    <name evidence="5" type="primary">ubiG_1</name>
    <name evidence="5" type="ORF">Pan216_07390</name>
</gene>
<evidence type="ECO:0000256" key="3">
    <source>
        <dbReference type="ARBA" id="ARBA00022691"/>
    </source>
</evidence>
<reference evidence="5 6" key="1">
    <citation type="submission" date="2019-02" db="EMBL/GenBank/DDBJ databases">
        <title>Deep-cultivation of Planctomycetes and their phenomic and genomic characterization uncovers novel biology.</title>
        <authorList>
            <person name="Wiegand S."/>
            <person name="Jogler M."/>
            <person name="Boedeker C."/>
            <person name="Pinto D."/>
            <person name="Vollmers J."/>
            <person name="Rivas-Marin E."/>
            <person name="Kohn T."/>
            <person name="Peeters S.H."/>
            <person name="Heuer A."/>
            <person name="Rast P."/>
            <person name="Oberbeckmann S."/>
            <person name="Bunk B."/>
            <person name="Jeske O."/>
            <person name="Meyerdierks A."/>
            <person name="Storesund J.E."/>
            <person name="Kallscheuer N."/>
            <person name="Luecker S."/>
            <person name="Lage O.M."/>
            <person name="Pohl T."/>
            <person name="Merkel B.J."/>
            <person name="Hornburger P."/>
            <person name="Mueller R.-W."/>
            <person name="Bruemmer F."/>
            <person name="Labrenz M."/>
            <person name="Spormann A.M."/>
            <person name="Op den Camp H."/>
            <person name="Overmann J."/>
            <person name="Amann R."/>
            <person name="Jetten M.S.M."/>
            <person name="Mascher T."/>
            <person name="Medema M.H."/>
            <person name="Devos D.P."/>
            <person name="Kaster A.-K."/>
            <person name="Ovreas L."/>
            <person name="Rohde M."/>
            <person name="Galperin M.Y."/>
            <person name="Jogler C."/>
        </authorList>
    </citation>
    <scope>NUCLEOTIDE SEQUENCE [LARGE SCALE GENOMIC DNA]</scope>
    <source>
        <strain evidence="5 6">Pan216</strain>
    </source>
</reference>
<dbReference type="KEGG" id="knv:Pan216_07390"/>
<keyword evidence="5" id="KW-0830">Ubiquinone</keyword>
<keyword evidence="2 5" id="KW-0808">Transferase</keyword>
<dbReference type="CDD" id="cd02440">
    <property type="entry name" value="AdoMet_MTases"/>
    <property type="match status" value="1"/>
</dbReference>
<dbReference type="EMBL" id="CP036279">
    <property type="protein sequence ID" value="QDU59906.1"/>
    <property type="molecule type" value="Genomic_DNA"/>
</dbReference>
<keyword evidence="6" id="KW-1185">Reference proteome</keyword>
<dbReference type="Proteomes" id="UP000317093">
    <property type="component" value="Chromosome"/>
</dbReference>
<organism evidence="5 6">
    <name type="scientific">Kolteria novifilia</name>
    <dbReference type="NCBI Taxonomy" id="2527975"/>
    <lineage>
        <taxon>Bacteria</taxon>
        <taxon>Pseudomonadati</taxon>
        <taxon>Planctomycetota</taxon>
        <taxon>Planctomycetia</taxon>
        <taxon>Kolteriales</taxon>
        <taxon>Kolteriaceae</taxon>
        <taxon>Kolteria</taxon>
    </lineage>
</organism>
<sequence>MAAEHPEQTDYTNITDQYRRSKLEPWRVHVEEHMMRTLAGDLGGKTVLDLACGEGFLTRRLKQWGADRVLGIDRSAAMIELAKSQQDDSSGGVDYRVAEVVGLELGERFDVIAAGWLLCYSRTSAELLAMARTIEQHLAPGGRFFSLTGAPEHSPAHFDATRPYGFTKSAASPELADGTPITWTFTLPNGETFELDNYYLSEGTHEKVFAEAGLSDFVWHRAQVSSAGLAEYGHEFWKAFLEDPPMVCLEVKRA</sequence>
<dbReference type="SUPFAM" id="SSF53335">
    <property type="entry name" value="S-adenosyl-L-methionine-dependent methyltransferases"/>
    <property type="match status" value="1"/>
</dbReference>
<protein>
    <submittedName>
        <fullName evidence="5">Ubiquinone biosynthesis O-methyltransferase</fullName>
        <ecNumber evidence="5">2.1.1.222</ecNumber>
    </submittedName>
</protein>
<dbReference type="InterPro" id="IPR041698">
    <property type="entry name" value="Methyltransf_25"/>
</dbReference>
<proteinExistence type="predicted"/>
<dbReference type="Pfam" id="PF13649">
    <property type="entry name" value="Methyltransf_25"/>
    <property type="match status" value="1"/>
</dbReference>
<dbReference type="PANTHER" id="PTHR43464:SF19">
    <property type="entry name" value="UBIQUINONE BIOSYNTHESIS O-METHYLTRANSFERASE, MITOCHONDRIAL"/>
    <property type="match status" value="1"/>
</dbReference>
<keyword evidence="3" id="KW-0949">S-adenosyl-L-methionine</keyword>
<dbReference type="AlphaFoldDB" id="A0A518AYW0"/>